<reference evidence="9 10" key="1">
    <citation type="submission" date="2014-04" db="EMBL/GenBank/DDBJ databases">
        <authorList>
            <consortium name="DOE Joint Genome Institute"/>
            <person name="Kuo A."/>
            <person name="Kohler A."/>
            <person name="Nagy L.G."/>
            <person name="Floudas D."/>
            <person name="Copeland A."/>
            <person name="Barry K.W."/>
            <person name="Cichocki N."/>
            <person name="Veneault-Fourrey C."/>
            <person name="LaButti K."/>
            <person name="Lindquist E.A."/>
            <person name="Lipzen A."/>
            <person name="Lundell T."/>
            <person name="Morin E."/>
            <person name="Murat C."/>
            <person name="Sun H."/>
            <person name="Tunlid A."/>
            <person name="Henrissat B."/>
            <person name="Grigoriev I.V."/>
            <person name="Hibbett D.S."/>
            <person name="Martin F."/>
            <person name="Nordberg H.P."/>
            <person name="Cantor M.N."/>
            <person name="Hua S.X."/>
        </authorList>
    </citation>
    <scope>NUCLEOTIDE SEQUENCE [LARGE SCALE GENOMIC DNA]</scope>
    <source>
        <strain evidence="9 10">Foug A</strain>
    </source>
</reference>
<keyword evidence="2" id="KW-0862">Zinc</keyword>
<dbReference type="SMART" id="SM00355">
    <property type="entry name" value="ZnF_C2H2"/>
    <property type="match status" value="2"/>
</dbReference>
<dbReference type="STRING" id="1036808.A0A0C3DLK2"/>
<dbReference type="AlphaFoldDB" id="A0A0C3DLK2"/>
<dbReference type="Proteomes" id="UP000053989">
    <property type="component" value="Unassembled WGS sequence"/>
</dbReference>
<dbReference type="InterPro" id="IPR036236">
    <property type="entry name" value="Znf_C2H2_sf"/>
</dbReference>
<evidence type="ECO:0000256" key="1">
    <source>
        <dbReference type="ARBA" id="ARBA00022723"/>
    </source>
</evidence>
<dbReference type="SUPFAM" id="SSF57701">
    <property type="entry name" value="Zn2/Cys6 DNA-binding domain"/>
    <property type="match status" value="1"/>
</dbReference>
<dbReference type="InterPro" id="IPR013087">
    <property type="entry name" value="Znf_C2H2_type"/>
</dbReference>
<dbReference type="OrthoDB" id="6365676at2759"/>
<reference evidence="10" key="2">
    <citation type="submission" date="2015-01" db="EMBL/GenBank/DDBJ databases">
        <title>Evolutionary Origins and Diversification of the Mycorrhizal Mutualists.</title>
        <authorList>
            <consortium name="DOE Joint Genome Institute"/>
            <consortium name="Mycorrhizal Genomics Consortium"/>
            <person name="Kohler A."/>
            <person name="Kuo A."/>
            <person name="Nagy L.G."/>
            <person name="Floudas D."/>
            <person name="Copeland A."/>
            <person name="Barry K.W."/>
            <person name="Cichocki N."/>
            <person name="Veneault-Fourrey C."/>
            <person name="LaButti K."/>
            <person name="Lindquist E.A."/>
            <person name="Lipzen A."/>
            <person name="Lundell T."/>
            <person name="Morin E."/>
            <person name="Murat C."/>
            <person name="Riley R."/>
            <person name="Ohm R."/>
            <person name="Sun H."/>
            <person name="Tunlid A."/>
            <person name="Henrissat B."/>
            <person name="Grigoriev I.V."/>
            <person name="Hibbett D.S."/>
            <person name="Martin F."/>
        </authorList>
    </citation>
    <scope>NUCLEOTIDE SEQUENCE [LARGE SCALE GENOMIC DNA]</scope>
    <source>
        <strain evidence="10">Foug A</strain>
    </source>
</reference>
<evidence type="ECO:0000259" key="7">
    <source>
        <dbReference type="PROSITE" id="PS50048"/>
    </source>
</evidence>
<keyword evidence="5" id="KW-0539">Nucleus</keyword>
<evidence type="ECO:0000256" key="5">
    <source>
        <dbReference type="ARBA" id="ARBA00023242"/>
    </source>
</evidence>
<evidence type="ECO:0000256" key="4">
    <source>
        <dbReference type="ARBA" id="ARBA00023163"/>
    </source>
</evidence>
<gene>
    <name evidence="9" type="ORF">SCLCIDRAFT_201642</name>
</gene>
<dbReference type="InterPro" id="IPR001138">
    <property type="entry name" value="Zn2Cys6_DnaBD"/>
</dbReference>
<feature type="domain" description="C2H2-type" evidence="8">
    <location>
        <begin position="56"/>
        <end position="84"/>
    </location>
</feature>
<feature type="domain" description="C2H2-type" evidence="8">
    <location>
        <begin position="27"/>
        <end position="55"/>
    </location>
</feature>
<keyword evidence="3" id="KW-0805">Transcription regulation</keyword>
<keyword evidence="6" id="KW-0863">Zinc-finger</keyword>
<dbReference type="PANTHER" id="PTHR47660:SF2">
    <property type="entry name" value="TRANSCRIPTION FACTOR WITH C2H2 AND ZN(2)-CYS(6) DNA BINDING DOMAIN (EUROFUNG)"/>
    <property type="match status" value="1"/>
</dbReference>
<evidence type="ECO:0000256" key="6">
    <source>
        <dbReference type="PROSITE-ProRule" id="PRU00042"/>
    </source>
</evidence>
<dbReference type="SUPFAM" id="SSF57667">
    <property type="entry name" value="beta-beta-alpha zinc fingers"/>
    <property type="match status" value="1"/>
</dbReference>
<keyword evidence="1" id="KW-0479">Metal-binding</keyword>
<evidence type="ECO:0000256" key="3">
    <source>
        <dbReference type="ARBA" id="ARBA00023015"/>
    </source>
</evidence>
<proteinExistence type="predicted"/>
<dbReference type="InParanoid" id="A0A0C3DLK2"/>
<dbReference type="Gene3D" id="3.30.160.60">
    <property type="entry name" value="Classic Zinc Finger"/>
    <property type="match status" value="1"/>
</dbReference>
<accession>A0A0C3DLK2</accession>
<dbReference type="GO" id="GO:0000981">
    <property type="term" value="F:DNA-binding transcription factor activity, RNA polymerase II-specific"/>
    <property type="evidence" value="ECO:0007669"/>
    <property type="project" value="InterPro"/>
</dbReference>
<keyword evidence="4" id="KW-0804">Transcription</keyword>
<protein>
    <recommendedName>
        <fullName evidence="11">C2H2-type domain-containing protein</fullName>
    </recommendedName>
</protein>
<evidence type="ECO:0008006" key="11">
    <source>
        <dbReference type="Google" id="ProtNLM"/>
    </source>
</evidence>
<keyword evidence="10" id="KW-1185">Reference proteome</keyword>
<dbReference type="PANTHER" id="PTHR47660">
    <property type="entry name" value="TRANSCRIPTION FACTOR WITH C2H2 AND ZN(2)-CYS(6) DNA BINDING DOMAIN (EUROFUNG)-RELATED-RELATED"/>
    <property type="match status" value="1"/>
</dbReference>
<name>A0A0C3DLK2_9AGAM</name>
<feature type="domain" description="Zn(2)-C6 fungal-type" evidence="7">
    <location>
        <begin position="108"/>
        <end position="137"/>
    </location>
</feature>
<evidence type="ECO:0000259" key="8">
    <source>
        <dbReference type="PROSITE" id="PS50157"/>
    </source>
</evidence>
<evidence type="ECO:0000256" key="2">
    <source>
        <dbReference type="ARBA" id="ARBA00022833"/>
    </source>
</evidence>
<dbReference type="EMBL" id="KN822108">
    <property type="protein sequence ID" value="KIM56941.1"/>
    <property type="molecule type" value="Genomic_DNA"/>
</dbReference>
<sequence>MFNKQEVNYPPVLLQSLDKKHTMGSGHKCPVCQASFTRPQSVARHMRRLHGHDRPHKCQYCRAQFRRGHHLSYHINACHANEEPTQNAAGGRRKGSAAASPATTSNQLCDQCDQSSLPCDGSDPCSQCVSRKCRCTYIKFHRQTALIGPGHQPPRSTPSTSLIMGSGHAHLNAPPMMYPQFHVLPPGSSAESPPYLRAMAWTANMGLNLLTCSLVYTT</sequence>
<organism evidence="9 10">
    <name type="scientific">Scleroderma citrinum Foug A</name>
    <dbReference type="NCBI Taxonomy" id="1036808"/>
    <lineage>
        <taxon>Eukaryota</taxon>
        <taxon>Fungi</taxon>
        <taxon>Dikarya</taxon>
        <taxon>Basidiomycota</taxon>
        <taxon>Agaricomycotina</taxon>
        <taxon>Agaricomycetes</taxon>
        <taxon>Agaricomycetidae</taxon>
        <taxon>Boletales</taxon>
        <taxon>Sclerodermatineae</taxon>
        <taxon>Sclerodermataceae</taxon>
        <taxon>Scleroderma</taxon>
    </lineage>
</organism>
<dbReference type="PROSITE" id="PS50157">
    <property type="entry name" value="ZINC_FINGER_C2H2_2"/>
    <property type="match status" value="2"/>
</dbReference>
<evidence type="ECO:0000313" key="9">
    <source>
        <dbReference type="EMBL" id="KIM56941.1"/>
    </source>
</evidence>
<dbReference type="InterPro" id="IPR036864">
    <property type="entry name" value="Zn2-C6_fun-type_DNA-bd_sf"/>
</dbReference>
<evidence type="ECO:0000313" key="10">
    <source>
        <dbReference type="Proteomes" id="UP000053989"/>
    </source>
</evidence>
<dbReference type="PROSITE" id="PS50048">
    <property type="entry name" value="ZN2_CY6_FUNGAL_2"/>
    <property type="match status" value="1"/>
</dbReference>
<dbReference type="GO" id="GO:0008270">
    <property type="term" value="F:zinc ion binding"/>
    <property type="evidence" value="ECO:0007669"/>
    <property type="project" value="UniProtKB-KW"/>
</dbReference>
<dbReference type="HOGENOM" id="CLU_1267548_0_0_1"/>
<dbReference type="PROSITE" id="PS00028">
    <property type="entry name" value="ZINC_FINGER_C2H2_1"/>
    <property type="match status" value="2"/>
</dbReference>